<protein>
    <submittedName>
        <fullName evidence="1">Uncharacterized protein</fullName>
    </submittedName>
</protein>
<keyword evidence="2" id="KW-1185">Reference proteome</keyword>
<dbReference type="EMBL" id="JACIET010000004">
    <property type="protein sequence ID" value="MBB4014860.1"/>
    <property type="molecule type" value="Genomic_DNA"/>
</dbReference>
<dbReference type="Pfam" id="PF18616">
    <property type="entry name" value="CdiI_3"/>
    <property type="match status" value="1"/>
</dbReference>
<dbReference type="Proteomes" id="UP000561045">
    <property type="component" value="Unassembled WGS sequence"/>
</dbReference>
<dbReference type="AlphaFoldDB" id="A0A840BPD3"/>
<dbReference type="RefSeq" id="WP_183638254.1">
    <property type="nucleotide sequence ID" value="NZ_BAABLE010000024.1"/>
</dbReference>
<evidence type="ECO:0000313" key="2">
    <source>
        <dbReference type="Proteomes" id="UP000561045"/>
    </source>
</evidence>
<organism evidence="1 2">
    <name type="scientific">Niveibacterium umoris</name>
    <dbReference type="NCBI Taxonomy" id="1193620"/>
    <lineage>
        <taxon>Bacteria</taxon>
        <taxon>Pseudomonadati</taxon>
        <taxon>Pseudomonadota</taxon>
        <taxon>Betaproteobacteria</taxon>
        <taxon>Rhodocyclales</taxon>
        <taxon>Rhodocyclaceae</taxon>
        <taxon>Niveibacterium</taxon>
    </lineage>
</organism>
<accession>A0A840BPD3</accession>
<dbReference type="InterPro" id="IPR040547">
    <property type="entry name" value="CdiI"/>
</dbReference>
<reference evidence="1 2" key="1">
    <citation type="submission" date="2020-08" db="EMBL/GenBank/DDBJ databases">
        <title>Genomic Encyclopedia of Type Strains, Phase IV (KMG-IV): sequencing the most valuable type-strain genomes for metagenomic binning, comparative biology and taxonomic classification.</title>
        <authorList>
            <person name="Goeker M."/>
        </authorList>
    </citation>
    <scope>NUCLEOTIDE SEQUENCE [LARGE SCALE GENOMIC DNA]</scope>
    <source>
        <strain evidence="1 2">DSM 106739</strain>
    </source>
</reference>
<proteinExistence type="predicted"/>
<comment type="caution">
    <text evidence="1">The sequence shown here is derived from an EMBL/GenBank/DDBJ whole genome shotgun (WGS) entry which is preliminary data.</text>
</comment>
<gene>
    <name evidence="1" type="ORF">GGR36_004217</name>
</gene>
<evidence type="ECO:0000313" key="1">
    <source>
        <dbReference type="EMBL" id="MBB4014860.1"/>
    </source>
</evidence>
<name>A0A840BPD3_9RHOO</name>
<sequence length="132" mass="15216">MRFCDLEAEQAHDTIERDTSSLGAWYRDVRTCEITDLSEWDLCRAVRQRLFLNHVLPVALALTVRDVNAGGAYDGELVHDLASLDAQEFERLVCAKDWLHELERIEAESLDIEVRKNLDDLIRLLRESAQGY</sequence>